<evidence type="ECO:0008006" key="10">
    <source>
        <dbReference type="Google" id="ProtNLM"/>
    </source>
</evidence>
<dbReference type="EMBL" id="KE346360">
    <property type="protein sequence ID" value="KJE88701.1"/>
    <property type="molecule type" value="Genomic_DNA"/>
</dbReference>
<dbReference type="GO" id="GO:0016020">
    <property type="term" value="C:membrane"/>
    <property type="evidence" value="ECO:0007669"/>
    <property type="project" value="UniProtKB-SubCell"/>
</dbReference>
<evidence type="ECO:0000313" key="9">
    <source>
        <dbReference type="Proteomes" id="UP000008743"/>
    </source>
</evidence>
<feature type="transmembrane region" description="Helical" evidence="7">
    <location>
        <begin position="6"/>
        <end position="25"/>
    </location>
</feature>
<gene>
    <name evidence="8" type="ORF">CAOG_000299</name>
</gene>
<keyword evidence="9" id="KW-1185">Reference proteome</keyword>
<accession>A0A0D2U0F3</accession>
<evidence type="ECO:0000256" key="2">
    <source>
        <dbReference type="ARBA" id="ARBA00005577"/>
    </source>
</evidence>
<dbReference type="Proteomes" id="UP000008743">
    <property type="component" value="Unassembled WGS sequence"/>
</dbReference>
<dbReference type="GO" id="GO:0016485">
    <property type="term" value="P:protein processing"/>
    <property type="evidence" value="ECO:0007669"/>
    <property type="project" value="InterPro"/>
</dbReference>
<evidence type="ECO:0000256" key="1">
    <source>
        <dbReference type="ARBA" id="ARBA00004141"/>
    </source>
</evidence>
<feature type="transmembrane region" description="Helical" evidence="7">
    <location>
        <begin position="210"/>
        <end position="227"/>
    </location>
</feature>
<proteinExistence type="inferred from homology"/>
<comment type="subcellular location">
    <subcellularLocation>
        <location evidence="1">Membrane</location>
        <topology evidence="1">Multi-pass membrane protein</topology>
    </subcellularLocation>
</comment>
<keyword evidence="3 7" id="KW-0812">Transmembrane</keyword>
<evidence type="ECO:0000256" key="5">
    <source>
        <dbReference type="ARBA" id="ARBA00022989"/>
    </source>
</evidence>
<dbReference type="OMA" id="DTNNYLH"/>
<evidence type="ECO:0000256" key="3">
    <source>
        <dbReference type="ARBA" id="ARBA00022692"/>
    </source>
</evidence>
<dbReference type="InParanoid" id="A0A0D2U0F3"/>
<comment type="similarity">
    <text evidence="2">Belongs to the APH-1 family.</text>
</comment>
<dbReference type="OrthoDB" id="6507463at2759"/>
<dbReference type="AlphaFoldDB" id="A0A0D2U0F3"/>
<keyword evidence="4" id="KW-0914">Notch signaling pathway</keyword>
<dbReference type="PhylomeDB" id="A0A0D2U0F3"/>
<evidence type="ECO:0000313" key="8">
    <source>
        <dbReference type="EMBL" id="KJE88701.1"/>
    </source>
</evidence>
<dbReference type="STRING" id="595528.A0A0D2U0F3"/>
<feature type="transmembrane region" description="Helical" evidence="7">
    <location>
        <begin position="108"/>
        <end position="128"/>
    </location>
</feature>
<keyword evidence="6 7" id="KW-0472">Membrane</keyword>
<feature type="transmembrane region" description="Helical" evidence="7">
    <location>
        <begin position="32"/>
        <end position="56"/>
    </location>
</feature>
<protein>
    <recommendedName>
        <fullName evidence="10">Gamma-secretase subunit Aph-1</fullName>
    </recommendedName>
</protein>
<feature type="transmembrane region" description="Helical" evidence="7">
    <location>
        <begin position="180"/>
        <end position="198"/>
    </location>
</feature>
<dbReference type="eggNOG" id="KOG3972">
    <property type="taxonomic scope" value="Eukaryota"/>
</dbReference>
<dbReference type="InterPro" id="IPR009294">
    <property type="entry name" value="Aph-1"/>
</dbReference>
<evidence type="ECO:0000256" key="6">
    <source>
        <dbReference type="ARBA" id="ARBA00023136"/>
    </source>
</evidence>
<sequence length="235" mass="25690">MSFMVLLGIALIAFSPVLVLVLLTVAQSAELVVLLVCSAFFWLLSILVTSILWFIISPIRDAYVWAIFLAVALQEVGRWATYRVLKRAEPGLLKVADFANSRLVHHRLAYVSGLGFGIMSALIQFNPVLSVATGPGMLPSPGCTGNSYYLVSAFTICCFSLLHVFWHVVFSHGMNTNSKVLVAIVPIAHLAASLLTLINESGESCAGALVPLYIELALFGFICWRIISKRPSREF</sequence>
<name>A0A0D2U0F3_CAPO3</name>
<evidence type="ECO:0000256" key="7">
    <source>
        <dbReference type="SAM" id="Phobius"/>
    </source>
</evidence>
<feature type="transmembrane region" description="Helical" evidence="7">
    <location>
        <begin position="62"/>
        <end position="80"/>
    </location>
</feature>
<keyword evidence="5 7" id="KW-1133">Transmembrane helix</keyword>
<dbReference type="GO" id="GO:0007219">
    <property type="term" value="P:Notch signaling pathway"/>
    <property type="evidence" value="ECO:0007669"/>
    <property type="project" value="UniProtKB-KW"/>
</dbReference>
<dbReference type="PANTHER" id="PTHR12889">
    <property type="entry name" value="GAMMA-SECRETASE SUBUNIT APH-1"/>
    <property type="match status" value="1"/>
</dbReference>
<organism evidence="8 9">
    <name type="scientific">Capsaspora owczarzaki (strain ATCC 30864)</name>
    <dbReference type="NCBI Taxonomy" id="595528"/>
    <lineage>
        <taxon>Eukaryota</taxon>
        <taxon>Filasterea</taxon>
        <taxon>Capsaspora</taxon>
    </lineage>
</organism>
<feature type="transmembrane region" description="Helical" evidence="7">
    <location>
        <begin position="148"/>
        <end position="168"/>
    </location>
</feature>
<reference evidence="9" key="1">
    <citation type="submission" date="2011-02" db="EMBL/GenBank/DDBJ databases">
        <title>The Genome Sequence of Capsaspora owczarzaki ATCC 30864.</title>
        <authorList>
            <person name="Russ C."/>
            <person name="Cuomo C."/>
            <person name="Burger G."/>
            <person name="Gray M.W."/>
            <person name="Holland P.W.H."/>
            <person name="King N."/>
            <person name="Lang F.B.F."/>
            <person name="Roger A.J."/>
            <person name="Ruiz-Trillo I."/>
            <person name="Young S.K."/>
            <person name="Zeng Q."/>
            <person name="Gargeya S."/>
            <person name="Alvarado L."/>
            <person name="Berlin A."/>
            <person name="Chapman S.B."/>
            <person name="Chen Z."/>
            <person name="Freedman E."/>
            <person name="Gellesch M."/>
            <person name="Goldberg J."/>
            <person name="Griggs A."/>
            <person name="Gujja S."/>
            <person name="Heilman E."/>
            <person name="Heiman D."/>
            <person name="Howarth C."/>
            <person name="Mehta T."/>
            <person name="Neiman D."/>
            <person name="Pearson M."/>
            <person name="Roberts A."/>
            <person name="Saif S."/>
            <person name="Shea T."/>
            <person name="Shenoy N."/>
            <person name="Sisk P."/>
            <person name="Stolte C."/>
            <person name="Sykes S."/>
            <person name="White J."/>
            <person name="Yandava C."/>
            <person name="Haas B."/>
            <person name="Nusbaum C."/>
            <person name="Birren B."/>
        </authorList>
    </citation>
    <scope>NUCLEOTIDE SEQUENCE</scope>
    <source>
        <strain evidence="9">ATCC 30864</strain>
    </source>
</reference>
<dbReference type="RefSeq" id="XP_004365170.1">
    <property type="nucleotide sequence ID" value="XM_004365113.2"/>
</dbReference>
<evidence type="ECO:0000256" key="4">
    <source>
        <dbReference type="ARBA" id="ARBA00022976"/>
    </source>
</evidence>
<dbReference type="Pfam" id="PF06105">
    <property type="entry name" value="Aph-1"/>
    <property type="match status" value="1"/>
</dbReference>